<feature type="DNA-binding region" description="OmpR/PhoB-type" evidence="6">
    <location>
        <begin position="3"/>
        <end position="109"/>
    </location>
</feature>
<keyword evidence="5" id="KW-0804">Transcription</keyword>
<comment type="similarity">
    <text evidence="1">Belongs to the AfsR/DnrI/RedD regulatory family.</text>
</comment>
<evidence type="ECO:0000313" key="9">
    <source>
        <dbReference type="EMBL" id="GGT98515.1"/>
    </source>
</evidence>
<evidence type="ECO:0000256" key="1">
    <source>
        <dbReference type="ARBA" id="ARBA00005820"/>
    </source>
</evidence>
<gene>
    <name evidence="9" type="ORF">GCM10010226_89770</name>
</gene>
<dbReference type="InterPro" id="IPR016032">
    <property type="entry name" value="Sig_transdc_resp-reg_C-effctor"/>
</dbReference>
<keyword evidence="2" id="KW-0902">Two-component regulatory system</keyword>
<evidence type="ECO:0000256" key="5">
    <source>
        <dbReference type="ARBA" id="ARBA00023163"/>
    </source>
</evidence>
<evidence type="ECO:0000256" key="2">
    <source>
        <dbReference type="ARBA" id="ARBA00023012"/>
    </source>
</evidence>
<evidence type="ECO:0000256" key="4">
    <source>
        <dbReference type="ARBA" id="ARBA00023125"/>
    </source>
</evidence>
<dbReference type="PRINTS" id="PR00364">
    <property type="entry name" value="DISEASERSIST"/>
</dbReference>
<dbReference type="AlphaFoldDB" id="A0A918M163"/>
<dbReference type="InterPro" id="IPR027417">
    <property type="entry name" value="P-loop_NTPase"/>
</dbReference>
<dbReference type="RefSeq" id="WP_189718358.1">
    <property type="nucleotide sequence ID" value="NZ_BMSA01000057.1"/>
</dbReference>
<dbReference type="InterPro" id="IPR005158">
    <property type="entry name" value="BTAD"/>
</dbReference>
<dbReference type="PROSITE" id="PS51755">
    <property type="entry name" value="OMPR_PHOB"/>
    <property type="match status" value="1"/>
</dbReference>
<keyword evidence="10" id="KW-1185">Reference proteome</keyword>
<dbReference type="PANTHER" id="PTHR35807:SF1">
    <property type="entry name" value="TRANSCRIPTIONAL REGULATOR REDD"/>
    <property type="match status" value="1"/>
</dbReference>
<dbReference type="InterPro" id="IPR019734">
    <property type="entry name" value="TPR_rpt"/>
</dbReference>
<dbReference type="GO" id="GO:0043531">
    <property type="term" value="F:ADP binding"/>
    <property type="evidence" value="ECO:0007669"/>
    <property type="project" value="InterPro"/>
</dbReference>
<dbReference type="InterPro" id="IPR001867">
    <property type="entry name" value="OmpR/PhoB-type_DNA-bd"/>
</dbReference>
<dbReference type="Pfam" id="PF03704">
    <property type="entry name" value="BTAD"/>
    <property type="match status" value="1"/>
</dbReference>
<dbReference type="Gene3D" id="1.10.10.10">
    <property type="entry name" value="Winged helix-like DNA-binding domain superfamily/Winged helix DNA-binding domain"/>
    <property type="match status" value="1"/>
</dbReference>
<dbReference type="SMART" id="SM00862">
    <property type="entry name" value="Trans_reg_C"/>
    <property type="match status" value="1"/>
</dbReference>
<dbReference type="EMBL" id="BMSA01000057">
    <property type="protein sequence ID" value="GGT98515.1"/>
    <property type="molecule type" value="Genomic_DNA"/>
</dbReference>
<reference evidence="9" key="2">
    <citation type="submission" date="2020-09" db="EMBL/GenBank/DDBJ databases">
        <authorList>
            <person name="Sun Q."/>
            <person name="Ohkuma M."/>
        </authorList>
    </citation>
    <scope>NUCLEOTIDE SEQUENCE</scope>
    <source>
        <strain evidence="9">JCM 4125</strain>
    </source>
</reference>
<evidence type="ECO:0000256" key="3">
    <source>
        <dbReference type="ARBA" id="ARBA00023015"/>
    </source>
</evidence>
<dbReference type="GO" id="GO:0003677">
    <property type="term" value="F:DNA binding"/>
    <property type="evidence" value="ECO:0007669"/>
    <property type="project" value="UniProtKB-UniRule"/>
</dbReference>
<evidence type="ECO:0000313" key="10">
    <source>
        <dbReference type="Proteomes" id="UP000646776"/>
    </source>
</evidence>
<keyword evidence="4 6" id="KW-0238">DNA-binding</keyword>
<sequence>MTRLSLEPGDEAVQFSILGPVRVWRSGKELHLGPKQQRLILAVLLARAGRPVSMHEFTDLLWDGEPPLSAANAVHRYVGTLRRLLEPDLPARSPGRWLARQAGGYLLHVDAGSLDLLGFRALVERARRTEAAGDAAAAVGLFIAALSLWQGRCAADLEPVGSSHPVFVMLEHEYVSVVCEAAETAMRCGRAASVLLPLRQAAERNPLDEALLAHLLLVLASDGKQAEAMTLYEEIRVRLAEELGVDPGAELRVAHERILQHRLDGDTAEEHADAEEGAFFYGPPVPAGSVPPGISVTGTARPAQLPPDLLGFTGREEALKQAAALAARGSDALRVLAVDGIPGIGKTALAVHFAHLAAQDFPDGQLYADLRGFAPDGNPASSGDVLQGFLDALGVAPQRVPAALDMRAALYRSVLCGRRVLVVLDNARDLAQVKPLLPGTADCMVIVTSRSRLTGLAAAHGAHLLTLDVPSLAESTRTFLERIRVSRPHTQARDVEPLVERCGRLPLAVAIVAARTAAYPERTLEEIASELTDTDTSLDGFNDDNLDNDVRGVFSWSYRTLGPQAARLFPLLALHPGPHVTAAALASMAGITPQEAAQAVGELIRARLLTVRGRNRYWAHDLVLAYAAELAEEHAEDGATVRSRLYDHYRQTAHAGNLLLRPGLQLAVPPSPQPLVTPEPLAGTAAATEWFTREREILRAVVEATAARGESRPAWELALSLQMCQQRLGWWNDWAATMLVALTAAQEAEDAEGMARTHHGLAGALYFLGDVPGALHHLERARNHFDQLGLCVDLAHVLKNIGVVCFARGDHVRANQHLDKALQLLRGDEPCQLRATTLAMAGLVRLELGDVKESIRLTRAARTIFRELGDLNSEGLTLTGLGRVHRTQRQYTRSACYYERGIQLLRLAGSRANVAEELVALGDVRLDMRDVAGARRSWTEALRNVDDPDLPLAALATERLAGLEAQTVSRGTGRAALTSAGRAPGAGRHPDGDPAPSPTNRGNGSDSAPYDQSAPPPS</sequence>
<dbReference type="InterPro" id="IPR036388">
    <property type="entry name" value="WH-like_DNA-bd_sf"/>
</dbReference>
<evidence type="ECO:0000256" key="7">
    <source>
        <dbReference type="SAM" id="MobiDB-lite"/>
    </source>
</evidence>
<organism evidence="9 10">
    <name type="scientific">Streptomyces phaeofaciens</name>
    <dbReference type="NCBI Taxonomy" id="68254"/>
    <lineage>
        <taxon>Bacteria</taxon>
        <taxon>Bacillati</taxon>
        <taxon>Actinomycetota</taxon>
        <taxon>Actinomycetes</taxon>
        <taxon>Kitasatosporales</taxon>
        <taxon>Streptomycetaceae</taxon>
        <taxon>Streptomyces</taxon>
    </lineage>
</organism>
<reference evidence="9" key="1">
    <citation type="journal article" date="2014" name="Int. J. Syst. Evol. Microbiol.">
        <title>Complete genome sequence of Corynebacterium casei LMG S-19264T (=DSM 44701T), isolated from a smear-ripened cheese.</title>
        <authorList>
            <consortium name="US DOE Joint Genome Institute (JGI-PGF)"/>
            <person name="Walter F."/>
            <person name="Albersmeier A."/>
            <person name="Kalinowski J."/>
            <person name="Ruckert C."/>
        </authorList>
    </citation>
    <scope>NUCLEOTIDE SEQUENCE</scope>
    <source>
        <strain evidence="9">JCM 4125</strain>
    </source>
</reference>
<feature type="domain" description="OmpR/PhoB-type" evidence="8">
    <location>
        <begin position="3"/>
        <end position="109"/>
    </location>
</feature>
<dbReference type="SUPFAM" id="SSF46894">
    <property type="entry name" value="C-terminal effector domain of the bipartite response regulators"/>
    <property type="match status" value="1"/>
</dbReference>
<dbReference type="SUPFAM" id="SSF48452">
    <property type="entry name" value="TPR-like"/>
    <property type="match status" value="2"/>
</dbReference>
<dbReference type="Pfam" id="PF13424">
    <property type="entry name" value="TPR_12"/>
    <property type="match status" value="1"/>
</dbReference>
<keyword evidence="3" id="KW-0805">Transcription regulation</keyword>
<dbReference type="Gene3D" id="1.25.40.10">
    <property type="entry name" value="Tetratricopeptide repeat domain"/>
    <property type="match status" value="2"/>
</dbReference>
<evidence type="ECO:0000256" key="6">
    <source>
        <dbReference type="PROSITE-ProRule" id="PRU01091"/>
    </source>
</evidence>
<accession>A0A918M163</accession>
<dbReference type="Pfam" id="PF00486">
    <property type="entry name" value="Trans_reg_C"/>
    <property type="match status" value="1"/>
</dbReference>
<name>A0A918M163_9ACTN</name>
<feature type="region of interest" description="Disordered" evidence="7">
    <location>
        <begin position="967"/>
        <end position="1018"/>
    </location>
</feature>
<dbReference type="PANTHER" id="PTHR35807">
    <property type="entry name" value="TRANSCRIPTIONAL REGULATOR REDD-RELATED"/>
    <property type="match status" value="1"/>
</dbReference>
<dbReference type="InterPro" id="IPR011990">
    <property type="entry name" value="TPR-like_helical_dom_sf"/>
</dbReference>
<evidence type="ECO:0000259" key="8">
    <source>
        <dbReference type="PROSITE" id="PS51755"/>
    </source>
</evidence>
<dbReference type="InterPro" id="IPR051677">
    <property type="entry name" value="AfsR-DnrI-RedD_regulator"/>
</dbReference>
<proteinExistence type="inferred from homology"/>
<dbReference type="GO" id="GO:0000160">
    <property type="term" value="P:phosphorelay signal transduction system"/>
    <property type="evidence" value="ECO:0007669"/>
    <property type="project" value="UniProtKB-KW"/>
</dbReference>
<comment type="caution">
    <text evidence="9">The sequence shown here is derived from an EMBL/GenBank/DDBJ whole genome shotgun (WGS) entry which is preliminary data.</text>
</comment>
<dbReference type="GO" id="GO:0006355">
    <property type="term" value="P:regulation of DNA-templated transcription"/>
    <property type="evidence" value="ECO:0007669"/>
    <property type="project" value="InterPro"/>
</dbReference>
<dbReference type="SMART" id="SM01043">
    <property type="entry name" value="BTAD"/>
    <property type="match status" value="1"/>
</dbReference>
<dbReference type="SUPFAM" id="SSF52540">
    <property type="entry name" value="P-loop containing nucleoside triphosphate hydrolases"/>
    <property type="match status" value="1"/>
</dbReference>
<dbReference type="Gene3D" id="3.40.50.300">
    <property type="entry name" value="P-loop containing nucleotide triphosphate hydrolases"/>
    <property type="match status" value="1"/>
</dbReference>
<dbReference type="Proteomes" id="UP000646776">
    <property type="component" value="Unassembled WGS sequence"/>
</dbReference>
<dbReference type="SMART" id="SM00028">
    <property type="entry name" value="TPR"/>
    <property type="match status" value="5"/>
</dbReference>
<protein>
    <submittedName>
        <fullName evidence="9">SARP family transcriptional regulator</fullName>
    </submittedName>
</protein>